<evidence type="ECO:0000259" key="8">
    <source>
        <dbReference type="Pfam" id="PF08281"/>
    </source>
</evidence>
<evidence type="ECO:0000256" key="1">
    <source>
        <dbReference type="ARBA" id="ARBA00010641"/>
    </source>
</evidence>
<dbReference type="PANTHER" id="PTHR43133:SF51">
    <property type="entry name" value="RNA POLYMERASE SIGMA FACTOR"/>
    <property type="match status" value="1"/>
</dbReference>
<keyword evidence="4 6" id="KW-0238">DNA-binding</keyword>
<sequence length="183" mass="21555">MEDQEILAKFADPAARNVAFNQLVRKYQSKIYWHVRKMVIDHNDADDLTQDTFVKVWNHLENFRRDASLYTWIYRIATNECLNFLSSKRRKFFMPLHDVGTELLQKVEADPGLAGDEIELRLQKAILRLPDKQRLVFNMKYYDDITYEQMAEITGTSVGALKASYHHAVKKIEQYVNEESHLN</sequence>
<dbReference type="InterPro" id="IPR007627">
    <property type="entry name" value="RNA_pol_sigma70_r2"/>
</dbReference>
<name>A0ABS8AT19_9BACT</name>
<evidence type="ECO:0000256" key="5">
    <source>
        <dbReference type="ARBA" id="ARBA00023163"/>
    </source>
</evidence>
<comment type="similarity">
    <text evidence="1 6">Belongs to the sigma-70 factor family. ECF subfamily.</text>
</comment>
<organism evidence="9 10">
    <name type="scientific">Hymenobacter lucidus</name>
    <dbReference type="NCBI Taxonomy" id="2880930"/>
    <lineage>
        <taxon>Bacteria</taxon>
        <taxon>Pseudomonadati</taxon>
        <taxon>Bacteroidota</taxon>
        <taxon>Cytophagia</taxon>
        <taxon>Cytophagales</taxon>
        <taxon>Hymenobacteraceae</taxon>
        <taxon>Hymenobacter</taxon>
    </lineage>
</organism>
<dbReference type="SUPFAM" id="SSF88659">
    <property type="entry name" value="Sigma3 and sigma4 domains of RNA polymerase sigma factors"/>
    <property type="match status" value="1"/>
</dbReference>
<dbReference type="InterPro" id="IPR013249">
    <property type="entry name" value="RNA_pol_sigma70_r4_t2"/>
</dbReference>
<dbReference type="EMBL" id="JAJADR010000003">
    <property type="protein sequence ID" value="MCB2408753.1"/>
    <property type="molecule type" value="Genomic_DNA"/>
</dbReference>
<accession>A0ABS8AT19</accession>
<dbReference type="InterPro" id="IPR036388">
    <property type="entry name" value="WH-like_DNA-bd_sf"/>
</dbReference>
<feature type="domain" description="RNA polymerase sigma-70 region 2" evidence="7">
    <location>
        <begin position="23"/>
        <end position="90"/>
    </location>
</feature>
<dbReference type="CDD" id="cd06171">
    <property type="entry name" value="Sigma70_r4"/>
    <property type="match status" value="1"/>
</dbReference>
<dbReference type="InterPro" id="IPR000838">
    <property type="entry name" value="RNA_pol_sigma70_ECF_CS"/>
</dbReference>
<dbReference type="PROSITE" id="PS01063">
    <property type="entry name" value="SIGMA70_ECF"/>
    <property type="match status" value="1"/>
</dbReference>
<dbReference type="InterPro" id="IPR013325">
    <property type="entry name" value="RNA_pol_sigma_r2"/>
</dbReference>
<keyword evidence="3 6" id="KW-0731">Sigma factor</keyword>
<evidence type="ECO:0000313" key="10">
    <source>
        <dbReference type="Proteomes" id="UP001165296"/>
    </source>
</evidence>
<keyword evidence="10" id="KW-1185">Reference proteome</keyword>
<dbReference type="Gene3D" id="1.10.1740.10">
    <property type="match status" value="1"/>
</dbReference>
<dbReference type="InterPro" id="IPR013324">
    <property type="entry name" value="RNA_pol_sigma_r3/r4-like"/>
</dbReference>
<dbReference type="SUPFAM" id="SSF88946">
    <property type="entry name" value="Sigma2 domain of RNA polymerase sigma factors"/>
    <property type="match status" value="1"/>
</dbReference>
<dbReference type="PANTHER" id="PTHR43133">
    <property type="entry name" value="RNA POLYMERASE ECF-TYPE SIGMA FACTO"/>
    <property type="match status" value="1"/>
</dbReference>
<dbReference type="Proteomes" id="UP001165296">
    <property type="component" value="Unassembled WGS sequence"/>
</dbReference>
<evidence type="ECO:0000313" key="9">
    <source>
        <dbReference type="EMBL" id="MCB2408753.1"/>
    </source>
</evidence>
<evidence type="ECO:0000256" key="3">
    <source>
        <dbReference type="ARBA" id="ARBA00023082"/>
    </source>
</evidence>
<evidence type="ECO:0000259" key="7">
    <source>
        <dbReference type="Pfam" id="PF04542"/>
    </source>
</evidence>
<proteinExistence type="inferred from homology"/>
<evidence type="ECO:0000256" key="4">
    <source>
        <dbReference type="ARBA" id="ARBA00023125"/>
    </source>
</evidence>
<dbReference type="Pfam" id="PF04542">
    <property type="entry name" value="Sigma70_r2"/>
    <property type="match status" value="1"/>
</dbReference>
<protein>
    <recommendedName>
        <fullName evidence="6">RNA polymerase sigma factor</fullName>
    </recommendedName>
</protein>
<feature type="domain" description="RNA polymerase sigma factor 70 region 4 type 2" evidence="8">
    <location>
        <begin position="120"/>
        <end position="172"/>
    </location>
</feature>
<dbReference type="RefSeq" id="WP_226176075.1">
    <property type="nucleotide sequence ID" value="NZ_JAJADR010000003.1"/>
</dbReference>
<dbReference type="InterPro" id="IPR014284">
    <property type="entry name" value="RNA_pol_sigma-70_dom"/>
</dbReference>
<dbReference type="Pfam" id="PF08281">
    <property type="entry name" value="Sigma70_r4_2"/>
    <property type="match status" value="1"/>
</dbReference>
<dbReference type="Gene3D" id="1.10.10.10">
    <property type="entry name" value="Winged helix-like DNA-binding domain superfamily/Winged helix DNA-binding domain"/>
    <property type="match status" value="1"/>
</dbReference>
<gene>
    <name evidence="9" type="ORF">LGH74_12260</name>
</gene>
<reference evidence="9" key="1">
    <citation type="submission" date="2021-10" db="EMBL/GenBank/DDBJ databases">
        <authorList>
            <person name="Dean J.D."/>
            <person name="Kim M.K."/>
            <person name="Newey C.N."/>
            <person name="Stoker T.S."/>
            <person name="Thompson D.W."/>
            <person name="Grose J.H."/>
        </authorList>
    </citation>
    <scope>NUCLEOTIDE SEQUENCE</scope>
    <source>
        <strain evidence="9">BT178</strain>
    </source>
</reference>
<keyword evidence="5 6" id="KW-0804">Transcription</keyword>
<dbReference type="NCBIfam" id="TIGR02937">
    <property type="entry name" value="sigma70-ECF"/>
    <property type="match status" value="1"/>
</dbReference>
<keyword evidence="2 6" id="KW-0805">Transcription regulation</keyword>
<evidence type="ECO:0000256" key="2">
    <source>
        <dbReference type="ARBA" id="ARBA00023015"/>
    </source>
</evidence>
<evidence type="ECO:0000256" key="6">
    <source>
        <dbReference type="RuleBase" id="RU000716"/>
    </source>
</evidence>
<dbReference type="InterPro" id="IPR039425">
    <property type="entry name" value="RNA_pol_sigma-70-like"/>
</dbReference>
<comment type="caution">
    <text evidence="9">The sequence shown here is derived from an EMBL/GenBank/DDBJ whole genome shotgun (WGS) entry which is preliminary data.</text>
</comment>